<evidence type="ECO:0000256" key="10">
    <source>
        <dbReference type="ARBA" id="ARBA00031722"/>
    </source>
</evidence>
<sequence length="486" mass="52661">MALRILFVAAEYRPLLKVGGLADVIEALPDALVKLGHDLRVLLPRIRGMPQGRRIARLPGICVLREAAAAPRFKVWMLDTPALRRRSGIYAEANGAPYADDAACFADLCRAAVAVADDACGLRWRADVVHCHEWQTGLVPPLLQLARVPAASVFTIHNLAQRGLFPARTVGELGLPAWLMHPDALEFWGQCAFIKGGLQFADRLTAVSPRYAGEILTPAFGEGLDGALRARRGRLVGILNGLDDALWNPRTDPLLRARFSARNLHARRQARIALLQELGVRDAQAETRMLLGFVGRLVPQKGIDLVLDALPALLQRPLCLIVLGSGEAATEARLRAAALAHPERLLLRIGFDEGLAHRVYAGIDAFLMPSRFEPCGLSQLSAMRYGAPPIVNPLGGLADTVADATPQRLADGSASGFAMRSADAAGLVEAVDRALALHADAGAWAQLVRQAMQRRFSWRESARRYVEVYAAALVARTEAYRRAPSG</sequence>
<keyword evidence="8 11" id="KW-0808">Transferase</keyword>
<dbReference type="EC" id="2.4.1.21" evidence="5 11"/>
<evidence type="ECO:0000259" key="12">
    <source>
        <dbReference type="Pfam" id="PF00534"/>
    </source>
</evidence>
<comment type="pathway">
    <text evidence="3 11">Glycan biosynthesis; glycogen biosynthesis.</text>
</comment>
<dbReference type="STRING" id="1475481.GCA_000953855_02436"/>
<keyword evidence="7 11" id="KW-0328">Glycosyltransferase</keyword>
<dbReference type="GO" id="GO:0004373">
    <property type="term" value="F:alpha-1,4-glucan glucosyltransferase (UDP-glucose donor) activity"/>
    <property type="evidence" value="ECO:0007669"/>
    <property type="project" value="InterPro"/>
</dbReference>
<accession>A0A0K8QQB9</accession>
<dbReference type="UniPathway" id="UPA00164"/>
<dbReference type="HAMAP" id="MF_00484">
    <property type="entry name" value="Glycogen_synth"/>
    <property type="match status" value="1"/>
</dbReference>
<dbReference type="RefSeq" id="WP_201797498.1">
    <property type="nucleotide sequence ID" value="NZ_DF970241.1"/>
</dbReference>
<dbReference type="Proteomes" id="UP000253740">
    <property type="component" value="Unassembled WGS sequence"/>
</dbReference>
<evidence type="ECO:0000313" key="15">
    <source>
        <dbReference type="EMBL" id="GAP67073.1"/>
    </source>
</evidence>
<evidence type="ECO:0000256" key="7">
    <source>
        <dbReference type="ARBA" id="ARBA00022676"/>
    </source>
</evidence>
<dbReference type="PANTHER" id="PTHR45825">
    <property type="entry name" value="GRANULE-BOUND STARCH SYNTHASE 1, CHLOROPLASTIC/AMYLOPLASTIC"/>
    <property type="match status" value="1"/>
</dbReference>
<keyword evidence="9 11" id="KW-0320">Glycogen biosynthesis</keyword>
<gene>
    <name evidence="11" type="primary">glgA</name>
    <name evidence="14" type="ORF">MBSD_0611</name>
    <name evidence="15" type="ORF">MBSD_n2389</name>
</gene>
<comment type="function">
    <text evidence="2 11">Synthesizes alpha-1,4-glucan chains using ADP-glucose.</text>
</comment>
<dbReference type="SUPFAM" id="SSF53756">
    <property type="entry name" value="UDP-Glycosyltransferase/glycogen phosphorylase"/>
    <property type="match status" value="1"/>
</dbReference>
<dbReference type="EMBL" id="DF970241">
    <property type="protein sequence ID" value="GAP67073.1"/>
    <property type="molecule type" value="Genomic_DNA"/>
</dbReference>
<feature type="binding site" evidence="11">
    <location>
        <position position="17"/>
    </location>
    <ligand>
        <name>ADP-alpha-D-glucose</name>
        <dbReference type="ChEBI" id="CHEBI:57498"/>
    </ligand>
</feature>
<dbReference type="InterPro" id="IPR011835">
    <property type="entry name" value="GS/SS"/>
</dbReference>
<dbReference type="EMBL" id="DF952378">
    <property type="protein sequence ID" value="GAN44091.1"/>
    <property type="molecule type" value="Genomic_DNA"/>
</dbReference>
<keyword evidence="16" id="KW-1185">Reference proteome</keyword>
<evidence type="ECO:0000256" key="3">
    <source>
        <dbReference type="ARBA" id="ARBA00004964"/>
    </source>
</evidence>
<dbReference type="Pfam" id="PF00534">
    <property type="entry name" value="Glycos_transf_1"/>
    <property type="match status" value="1"/>
</dbReference>
<proteinExistence type="inferred from homology"/>
<dbReference type="Gene3D" id="3.40.50.2000">
    <property type="entry name" value="Glycogen Phosphorylase B"/>
    <property type="match status" value="2"/>
</dbReference>
<evidence type="ECO:0000256" key="6">
    <source>
        <dbReference type="ARBA" id="ARBA00019935"/>
    </source>
</evidence>
<evidence type="ECO:0000256" key="2">
    <source>
        <dbReference type="ARBA" id="ARBA00002764"/>
    </source>
</evidence>
<dbReference type="NCBIfam" id="TIGR02095">
    <property type="entry name" value="glgA"/>
    <property type="match status" value="1"/>
</dbReference>
<evidence type="ECO:0000256" key="8">
    <source>
        <dbReference type="ARBA" id="ARBA00022679"/>
    </source>
</evidence>
<dbReference type="InterPro" id="IPR001296">
    <property type="entry name" value="Glyco_trans_1"/>
</dbReference>
<name>A0A0K8QQB9_9GAMM</name>
<feature type="domain" description="Glycosyl transferase family 1" evidence="12">
    <location>
        <begin position="285"/>
        <end position="437"/>
    </location>
</feature>
<dbReference type="AlphaFoldDB" id="A0A0K8QQB9"/>
<dbReference type="Pfam" id="PF08323">
    <property type="entry name" value="Glyco_transf_5"/>
    <property type="match status" value="1"/>
</dbReference>
<dbReference type="CDD" id="cd03791">
    <property type="entry name" value="GT5_Glycogen_synthase_DULL1-like"/>
    <property type="match status" value="1"/>
</dbReference>
<evidence type="ECO:0000256" key="9">
    <source>
        <dbReference type="ARBA" id="ARBA00023056"/>
    </source>
</evidence>
<dbReference type="PANTHER" id="PTHR45825:SF11">
    <property type="entry name" value="ALPHA AMYLASE DOMAIN-CONTAINING PROTEIN"/>
    <property type="match status" value="1"/>
</dbReference>
<evidence type="ECO:0000256" key="4">
    <source>
        <dbReference type="ARBA" id="ARBA00010281"/>
    </source>
</evidence>
<evidence type="ECO:0000256" key="5">
    <source>
        <dbReference type="ARBA" id="ARBA00012588"/>
    </source>
</evidence>
<dbReference type="InterPro" id="IPR013534">
    <property type="entry name" value="Starch_synth_cat_dom"/>
</dbReference>
<dbReference type="HOGENOM" id="CLU_009583_18_4_6"/>
<evidence type="ECO:0000313" key="14">
    <source>
        <dbReference type="EMBL" id="GAN44091.1"/>
    </source>
</evidence>
<protein>
    <recommendedName>
        <fullName evidence="6 11">Glycogen synthase</fullName>
        <ecNumber evidence="5 11">2.4.1.21</ecNumber>
    </recommendedName>
    <alternativeName>
        <fullName evidence="10 11">Starch [bacterial glycogen] synthase</fullName>
    </alternativeName>
</protein>
<dbReference type="GO" id="GO:0005978">
    <property type="term" value="P:glycogen biosynthetic process"/>
    <property type="evidence" value="ECO:0007669"/>
    <property type="project" value="UniProtKB-UniRule"/>
</dbReference>
<evidence type="ECO:0000256" key="11">
    <source>
        <dbReference type="HAMAP-Rule" id="MF_00484"/>
    </source>
</evidence>
<dbReference type="NCBIfam" id="NF001899">
    <property type="entry name" value="PRK00654.1-2"/>
    <property type="match status" value="1"/>
</dbReference>
<organism evidence="15">
    <name type="scientific">Mizugakiibacter sediminis</name>
    <dbReference type="NCBI Taxonomy" id="1475481"/>
    <lineage>
        <taxon>Bacteria</taxon>
        <taxon>Pseudomonadati</taxon>
        <taxon>Pseudomonadota</taxon>
        <taxon>Gammaproteobacteria</taxon>
        <taxon>Lysobacterales</taxon>
        <taxon>Rhodanobacteraceae</taxon>
        <taxon>Mizugakiibacter</taxon>
    </lineage>
</organism>
<reference evidence="14" key="1">
    <citation type="submission" date="2015-03" db="EMBL/GenBank/DDBJ databases">
        <title>Draft genome sequence of Mizugakiibacter sediminis skMP5.</title>
        <authorList>
            <person name="Watanabe T."/>
            <person name="Kojima H."/>
            <person name="Fukui M."/>
        </authorList>
    </citation>
    <scope>NUCLEOTIDE SEQUENCE</scope>
    <source>
        <strain evidence="14">SkMP5</strain>
    </source>
</reference>
<evidence type="ECO:0000256" key="1">
    <source>
        <dbReference type="ARBA" id="ARBA00001478"/>
    </source>
</evidence>
<comment type="catalytic activity">
    <reaction evidence="1 11">
        <text>[(1-&gt;4)-alpha-D-glucosyl](n) + ADP-alpha-D-glucose = [(1-&gt;4)-alpha-D-glucosyl](n+1) + ADP + H(+)</text>
        <dbReference type="Rhea" id="RHEA:18189"/>
        <dbReference type="Rhea" id="RHEA-COMP:9584"/>
        <dbReference type="Rhea" id="RHEA-COMP:9587"/>
        <dbReference type="ChEBI" id="CHEBI:15378"/>
        <dbReference type="ChEBI" id="CHEBI:15444"/>
        <dbReference type="ChEBI" id="CHEBI:57498"/>
        <dbReference type="ChEBI" id="CHEBI:456216"/>
        <dbReference type="EC" id="2.4.1.21"/>
    </reaction>
</comment>
<evidence type="ECO:0000259" key="13">
    <source>
        <dbReference type="Pfam" id="PF08323"/>
    </source>
</evidence>
<feature type="domain" description="Starch synthase catalytic" evidence="13">
    <location>
        <begin position="4"/>
        <end position="229"/>
    </location>
</feature>
<reference evidence="15" key="2">
    <citation type="submission" date="2015-08" db="EMBL/GenBank/DDBJ databases">
        <title>Complete DNA Sequence of Pseudomonas syringae pv. actinidiae, the Causal Agent of Kiwifruit Canker Disease.</title>
        <authorList>
            <person name="Rikkerink E.H.A."/>
            <person name="Fineran P.C."/>
        </authorList>
    </citation>
    <scope>NUCLEOTIDE SEQUENCE</scope>
    <source>
        <strain evidence="15">SkMP5</strain>
    </source>
</reference>
<dbReference type="GO" id="GO:0009011">
    <property type="term" value="F:alpha-1,4-glucan glucosyltransferase (ADP-glucose donor) activity"/>
    <property type="evidence" value="ECO:0007669"/>
    <property type="project" value="UniProtKB-UniRule"/>
</dbReference>
<comment type="similarity">
    <text evidence="4 11">Belongs to the glycosyltransferase 1 family. Bacterial/plant glycogen synthase subfamily.</text>
</comment>
<evidence type="ECO:0000313" key="16">
    <source>
        <dbReference type="Proteomes" id="UP000253740"/>
    </source>
</evidence>